<sequence>MIPIVGIIVGVATVVAAAPAEFYQSRYDHIDIQSILNNRRMVNHYAACLLSQGACPPQGLDLKRILPEALETNCGKCTEKQKTTAYRTIKRLQKEYPKIWSQLLAVWDPDEVFVRKFVSSFESEKPSVPVKQPAQSPFLSNRFGENEDSGSVSPATSSPPPPSSTTVRTTTSTTTTTTTTTAATKRTNKPSFVFVTNPPQAPPFTTVGANIQATSCVTLLVATTLSWSKICKPSLRCNHLSFLTITITSVIAMERWRNEENKTVERIHKYADYFQSIFLLPGTTTSIFLSWGYSQTFSWCWTLLPVLPFLWYAKHAEMDMVVDEQLNDLCLISLTVVSLWEENYYGVGTAIFYELSRFSYKYGDNFNLPHIAYGNYLLCAFTCFAAKALESPTRIYRRRTMKLISAVIFCAFAVAALAAENKYTNKYDNVDVDKILNNDRVLTNYIKCLMDEGPCTSEGRELKKTLPDALNSGCTKCNQKQKETAEKVIRHLSQKRTRDWERLTKKYDPDECALLHFERADEDIHGHQDYVNAENNVVGSVGILMVSLFVEVECCSQNDAQYCCHHLCKIKPRSQSPTKRGAKPNPKRLIFRPRYSAIAQPLSRARPPSPMKKYSVRQQWGLVSQAAGECRPPAEETESGARPVDVTFGGKFEREKQKLKLRLERGLHVLVDQPEGLIRVFDPEPGNNNVDNGDQKNKNEDDVVEDNGGRVVAVLVNVEASDDHEQNGDDQLKEKSVLDGAEVGAKARGVENCVFGNGWVETRNDQIEDGYDESENRCDVVEEVCGGVVVFEVQPAIPQQMQAEAQQPHGHLRTVNACKACRQGEDVEFVLFADLQDVFELGGVGGEEGYVEEALRDGLLRRIFVRVQRFLKQTDVNVKRGRAGETTPSVVKMSLMRWLVAVVALVGLCHQVQGQLGLPGNNYIEKQLLCALDKGPCDALGRQIKGSSDPINRGALPEIIGKNCQTCDTRQVANARRIARYVQTKYPDVWNALVQKYSGKN</sequence>
<feature type="compositionally biased region" description="Low complexity" evidence="1">
    <location>
        <begin position="164"/>
        <end position="183"/>
    </location>
</feature>
<accession>A0A8J6HAK1</accession>
<dbReference type="Pfam" id="PF03392">
    <property type="entry name" value="OS-D"/>
    <property type="match status" value="3"/>
</dbReference>
<dbReference type="PANTHER" id="PTHR11257:SF9">
    <property type="entry name" value="CHEMOSENSORY PROTEIN 13"/>
    <property type="match status" value="1"/>
</dbReference>
<gene>
    <name evidence="3" type="ORF">GEV33_011660</name>
</gene>
<dbReference type="Gene3D" id="1.10.2080.10">
    <property type="entry name" value="Insect odorant-binding protein A10/Ejaculatory bulb-specific protein 3"/>
    <property type="match status" value="3"/>
</dbReference>
<reference evidence="3" key="2">
    <citation type="submission" date="2021-08" db="EMBL/GenBank/DDBJ databases">
        <authorList>
            <person name="Eriksson T."/>
        </authorList>
    </citation>
    <scope>NUCLEOTIDE SEQUENCE</scope>
    <source>
        <strain evidence="3">Stoneville</strain>
        <tissue evidence="3">Whole head</tissue>
    </source>
</reference>
<dbReference type="Proteomes" id="UP000719412">
    <property type="component" value="Unassembled WGS sequence"/>
</dbReference>
<dbReference type="InterPro" id="IPR005055">
    <property type="entry name" value="A10/PebIII"/>
</dbReference>
<evidence type="ECO:0000313" key="3">
    <source>
        <dbReference type="EMBL" id="KAH0811129.1"/>
    </source>
</evidence>
<dbReference type="EMBL" id="JABDTM020027018">
    <property type="protein sequence ID" value="KAH0811129.1"/>
    <property type="molecule type" value="Genomic_DNA"/>
</dbReference>
<dbReference type="SUPFAM" id="SSF100910">
    <property type="entry name" value="Chemosensory protein Csp2"/>
    <property type="match status" value="3"/>
</dbReference>
<keyword evidence="2" id="KW-0732">Signal</keyword>
<organism evidence="3 4">
    <name type="scientific">Tenebrio molitor</name>
    <name type="common">Yellow mealworm beetle</name>
    <dbReference type="NCBI Taxonomy" id="7067"/>
    <lineage>
        <taxon>Eukaryota</taxon>
        <taxon>Metazoa</taxon>
        <taxon>Ecdysozoa</taxon>
        <taxon>Arthropoda</taxon>
        <taxon>Hexapoda</taxon>
        <taxon>Insecta</taxon>
        <taxon>Pterygota</taxon>
        <taxon>Neoptera</taxon>
        <taxon>Endopterygota</taxon>
        <taxon>Coleoptera</taxon>
        <taxon>Polyphaga</taxon>
        <taxon>Cucujiformia</taxon>
        <taxon>Tenebrionidae</taxon>
        <taxon>Tenebrio</taxon>
    </lineage>
</organism>
<comment type="caution">
    <text evidence="3">The sequence shown here is derived from an EMBL/GenBank/DDBJ whole genome shotgun (WGS) entry which is preliminary data.</text>
</comment>
<dbReference type="AlphaFoldDB" id="A0A8J6HAK1"/>
<name>A0A8J6HAK1_TENMO</name>
<evidence type="ECO:0000256" key="2">
    <source>
        <dbReference type="SAM" id="SignalP"/>
    </source>
</evidence>
<feature type="region of interest" description="Disordered" evidence="1">
    <location>
        <begin position="125"/>
        <end position="183"/>
    </location>
</feature>
<dbReference type="InterPro" id="IPR036682">
    <property type="entry name" value="OS_D_A10/PebIII_sf"/>
</dbReference>
<evidence type="ECO:0000256" key="1">
    <source>
        <dbReference type="SAM" id="MobiDB-lite"/>
    </source>
</evidence>
<feature type="signal peptide" evidence="2">
    <location>
        <begin position="1"/>
        <end position="17"/>
    </location>
</feature>
<proteinExistence type="predicted"/>
<reference evidence="3" key="1">
    <citation type="journal article" date="2020" name="J Insects Food Feed">
        <title>The yellow mealworm (Tenebrio molitor) genome: a resource for the emerging insects as food and feed industry.</title>
        <authorList>
            <person name="Eriksson T."/>
            <person name="Andere A."/>
            <person name="Kelstrup H."/>
            <person name="Emery V."/>
            <person name="Picard C."/>
        </authorList>
    </citation>
    <scope>NUCLEOTIDE SEQUENCE</scope>
    <source>
        <strain evidence="3">Stoneville</strain>
        <tissue evidence="3">Whole head</tissue>
    </source>
</reference>
<protein>
    <submittedName>
        <fullName evidence="3">Uncharacterized protein</fullName>
    </submittedName>
</protein>
<keyword evidence="4" id="KW-1185">Reference proteome</keyword>
<evidence type="ECO:0000313" key="4">
    <source>
        <dbReference type="Proteomes" id="UP000719412"/>
    </source>
</evidence>
<feature type="chain" id="PRO_5035189229" evidence="2">
    <location>
        <begin position="18"/>
        <end position="1001"/>
    </location>
</feature>
<feature type="region of interest" description="Disordered" evidence="1">
    <location>
        <begin position="680"/>
        <end position="703"/>
    </location>
</feature>
<dbReference type="PANTHER" id="PTHR11257">
    <property type="entry name" value="CHEMOSENSORY PROTEIN-RELATED"/>
    <property type="match status" value="1"/>
</dbReference>